<organism evidence="9 10">
    <name type="scientific">Corallococcus sicarius</name>
    <dbReference type="NCBI Taxonomy" id="2316726"/>
    <lineage>
        <taxon>Bacteria</taxon>
        <taxon>Pseudomonadati</taxon>
        <taxon>Myxococcota</taxon>
        <taxon>Myxococcia</taxon>
        <taxon>Myxococcales</taxon>
        <taxon>Cystobacterineae</taxon>
        <taxon>Myxococcaceae</taxon>
        <taxon>Corallococcus</taxon>
    </lineage>
</organism>
<dbReference type="Pfam" id="PF05593">
    <property type="entry name" value="RHS_repeat"/>
    <property type="match status" value="1"/>
</dbReference>
<dbReference type="Proteomes" id="UP000273405">
    <property type="component" value="Unassembled WGS sequence"/>
</dbReference>
<evidence type="ECO:0000259" key="8">
    <source>
        <dbReference type="Pfam" id="PF25023"/>
    </source>
</evidence>
<evidence type="ECO:0000256" key="5">
    <source>
        <dbReference type="SAM" id="MobiDB-lite"/>
    </source>
</evidence>
<keyword evidence="2" id="KW-0964">Secreted</keyword>
<dbReference type="NCBIfam" id="TIGR03696">
    <property type="entry name" value="Rhs_assc_core"/>
    <property type="match status" value="1"/>
</dbReference>
<gene>
    <name evidence="9" type="ORF">D7X12_08415</name>
</gene>
<evidence type="ECO:0000256" key="6">
    <source>
        <dbReference type="SAM" id="Phobius"/>
    </source>
</evidence>
<dbReference type="PANTHER" id="PTHR32305">
    <property type="match status" value="1"/>
</dbReference>
<evidence type="ECO:0000256" key="1">
    <source>
        <dbReference type="ARBA" id="ARBA00004613"/>
    </source>
</evidence>
<keyword evidence="6" id="KW-0472">Membrane</keyword>
<reference evidence="10" key="1">
    <citation type="submission" date="2018-09" db="EMBL/GenBank/DDBJ databases">
        <authorList>
            <person name="Livingstone P.G."/>
            <person name="Whitworth D.E."/>
        </authorList>
    </citation>
    <scope>NUCLEOTIDE SEQUENCE [LARGE SCALE GENOMIC DNA]</scope>
    <source>
        <strain evidence="10">CA040B</strain>
    </source>
</reference>
<name>A0A3A8NMK6_9BACT</name>
<evidence type="ECO:0000256" key="4">
    <source>
        <dbReference type="ARBA" id="ARBA00023026"/>
    </source>
</evidence>
<evidence type="ECO:0000256" key="3">
    <source>
        <dbReference type="ARBA" id="ARBA00022737"/>
    </source>
</evidence>
<protein>
    <submittedName>
        <fullName evidence="9">Uncharacterized protein</fullName>
    </submittedName>
</protein>
<proteinExistence type="predicted"/>
<accession>A0A3A8NMK6</accession>
<feature type="transmembrane region" description="Helical" evidence="6">
    <location>
        <begin position="43"/>
        <end position="65"/>
    </location>
</feature>
<feature type="compositionally biased region" description="Low complexity" evidence="5">
    <location>
        <begin position="848"/>
        <end position="857"/>
    </location>
</feature>
<dbReference type="Gene3D" id="2.130.10.130">
    <property type="entry name" value="Integrin alpha, N-terminal"/>
    <property type="match status" value="2"/>
</dbReference>
<dbReference type="InterPro" id="IPR022385">
    <property type="entry name" value="Rhs_assc_core"/>
</dbReference>
<dbReference type="GO" id="GO:0005737">
    <property type="term" value="C:cytoplasm"/>
    <property type="evidence" value="ECO:0007669"/>
    <property type="project" value="InterPro"/>
</dbReference>
<dbReference type="InterPro" id="IPR056823">
    <property type="entry name" value="TEN-like_YD-shell"/>
</dbReference>
<dbReference type="Pfam" id="PF25023">
    <property type="entry name" value="TEN_YD-shell"/>
    <property type="match status" value="1"/>
</dbReference>
<dbReference type="InterPro" id="IPR028994">
    <property type="entry name" value="Integrin_alpha_N"/>
</dbReference>
<feature type="domain" description="Insecticide toxin TcdB middle/N-terminal" evidence="7">
    <location>
        <begin position="880"/>
        <end position="1022"/>
    </location>
</feature>
<dbReference type="Pfam" id="PF12256">
    <property type="entry name" value="TcdB_toxin_midN"/>
    <property type="match status" value="1"/>
</dbReference>
<dbReference type="SUPFAM" id="SSF69318">
    <property type="entry name" value="Integrin alpha N-terminal domain"/>
    <property type="match status" value="2"/>
</dbReference>
<dbReference type="EMBL" id="RAWG01000038">
    <property type="protein sequence ID" value="RKH45243.1"/>
    <property type="molecule type" value="Genomic_DNA"/>
</dbReference>
<feature type="domain" description="Teneurin-like YD-shell" evidence="8">
    <location>
        <begin position="1720"/>
        <end position="2003"/>
    </location>
</feature>
<feature type="region of interest" description="Disordered" evidence="5">
    <location>
        <begin position="848"/>
        <end position="870"/>
    </location>
</feature>
<keyword evidence="6" id="KW-1133">Transmembrane helix</keyword>
<dbReference type="InterPro" id="IPR050708">
    <property type="entry name" value="T6SS_VgrG/RHS"/>
</dbReference>
<dbReference type="InterPro" id="IPR031325">
    <property type="entry name" value="RHS_repeat"/>
</dbReference>
<evidence type="ECO:0000313" key="9">
    <source>
        <dbReference type="EMBL" id="RKH45243.1"/>
    </source>
</evidence>
<evidence type="ECO:0000259" key="7">
    <source>
        <dbReference type="Pfam" id="PF12256"/>
    </source>
</evidence>
<keyword evidence="6" id="KW-0812">Transmembrane</keyword>
<evidence type="ECO:0000313" key="10">
    <source>
        <dbReference type="Proteomes" id="UP000273405"/>
    </source>
</evidence>
<comment type="subcellular location">
    <subcellularLocation>
        <location evidence="1">Secreted</location>
    </subcellularLocation>
</comment>
<dbReference type="OrthoDB" id="5475831at2"/>
<keyword evidence="3" id="KW-0677">Repeat</keyword>
<dbReference type="Pfam" id="PF03534">
    <property type="entry name" value="SpvB"/>
    <property type="match status" value="1"/>
</dbReference>
<comment type="caution">
    <text evidence="9">The sequence shown here is derived from an EMBL/GenBank/DDBJ whole genome shotgun (WGS) entry which is preliminary data.</text>
</comment>
<dbReference type="PANTHER" id="PTHR32305:SF15">
    <property type="entry name" value="PROTEIN RHSA-RELATED"/>
    <property type="match status" value="1"/>
</dbReference>
<keyword evidence="4" id="KW-0843">Virulence</keyword>
<keyword evidence="10" id="KW-1185">Reference proteome</keyword>
<dbReference type="GO" id="GO:0005576">
    <property type="term" value="C:extracellular region"/>
    <property type="evidence" value="ECO:0007669"/>
    <property type="project" value="UniProtKB-SubCell"/>
</dbReference>
<evidence type="ECO:0000256" key="2">
    <source>
        <dbReference type="ARBA" id="ARBA00022525"/>
    </source>
</evidence>
<dbReference type="Gene3D" id="2.180.10.10">
    <property type="entry name" value="RHS repeat-associated core"/>
    <property type="match status" value="2"/>
</dbReference>
<dbReference type="InterPro" id="IPR022045">
    <property type="entry name" value="TcdB_toxin_mid/N"/>
</dbReference>
<sequence>MHVWVDVQVRHLQEQSRWVSFNGRGAVMGTEFRKSEPRHSKQFLATFVLAFYVVQLMGSCGPIPAEEGTRAMSAASARLTGETSLTLPASTVLPTETVNGVATGLTLGRLDVSSDGAAAYALPLWVPPGRAGIQPSPTLSYNSRGGNGLLGMGWSVSGFSRITRCNPSLDGAGKRLSLQFNQADDLCLDGARLVLITGTAGAIGARYRTEIDTFSQVTVTDADAHSPKQFEVRTRDGRILTYGGYGGTAEGSVVEGPRVIVSAVPPSWVSATYTGAPRVRYAWSVSKVEDRSGNFMQVRYTRTESDSAVEQVPSAIEYTGSTTVPQLQPLRRVTFHYESRPDADVHYVAGLKLKSSQRLTHISMVAPVDSQGAVIERLREYRFTYQNNSVSKRSLLATIEECDGKDVCRSPLQFEWEKGLEPNPDNNYEKINTGITDVAANGVVYPNDPLQSADYLGLDFWTLQTLDINGDGRDDILYRYTGVMSNGVRLPPVWRYRLSTGLGFGPAQAANNLPRAVVGDSLDELITVDMDMDGKTDIIGLNRVNSAHPTAPCDGHYQLYRSTGYGFEAKWNSGEELYDLCYDSVQDVPAPIMHVADLDGDGRPDLLRSRQPIASASVANWSYRLNTTSDAGVTFAAPTRIGGDFARTAAPAGYATDMDGDGAVDVLLRQPAATTTVDGFEQFYSAVEVAPMPCPGGPTGTSCPAQTSATLSALPWDSIQRPQGPYHHLQRWFLDVNGDGLQDVVSMAKEAKIGGVRTPRDLLLSLNTGVGYLPPVHLDIPLGAMPSPAQVNEGRYIDNGVRILDFNMDGKQDLLLMDAFNDGVYPNSVSRSKVTVLESTGSGFVPRPLTTIPTGISTGSGGSLQPQSQPGTGFGYRLSRLLDVDGDGLTDLVQAEPTGNLNEFSLQIYRRQNVRPDLMKVVVDANGNRTTVGYKALTDFRYGTSLYTPGACTYPQYCGSSALPVVGSLQAPDGRGGTRFASFSYVDSRYALRGQGWLGFASRTTYDATTQQTSTVRMDNTRQAGSLYPWARLPYLETSSIPASASVTLSRQATRKWELRNGPENRTKFLCPILGFSSESDSQQGQFRDVVTHRDCDAYANIVSEETLVANDAQDMNPGRHWVGVSYSNYTPNWTLGMPMSRTETDHIPEDAQHPAGGFASRTVRFSYCTQDEYQEEETEQCPYSNLLHKVVVEPDATGTAGTDVWLATTVARDATGQVTSQKQRIRQGIVKSFSLREYDPAERIFPVVDQTFLADDLSAPSHRMERLYHPGLGVLAIQQDANGVREEWRYDGLGRLRRQSAPYRVGSQAVASTAHKTVSYGKEQSRTTVTVKQDGGGEHVSLLDGFERLVEERERASDGSWSHVSREYDALGRLWRQSFPYSAWETPSFTVFSYDKAGRLLQQEAGGFIKAVRTYEGRNVRQRSGATERRLLVNARGQVVESQDFKTVGNPQGAVITRLGYGPFGVLDSVVDANGNLTTMNYDVLGRRTLLVTPEAGASETRYDALGAVREQTDSLGNVTTFVRDFLGRPVSVHTPEGVSRFEWDTAPFGVGALAWSRAGPSAVSSPADVVLTYGYDALGRSLWETTSVDGGASTYRIDRGYDAYGRMASLIYPQVDSQLRLGMTLEYNSHNGRFSGIRDTVTGQPYWRALESNAAGQLTRELFGNGVSSLRRYDNQGQLRFIETQGGQGVLQRNAYAWHAGGQLRLRNDLLGNVMEGFSYDTLNRLTKWDVKTACNTSTTDFAYDSVGNLLHRSVVQQGADAFTEQQDYRYGEAGAGPNAMTGLGGEVFGYDDAGNQLSWAAPNGDYRQVTYTSFSLPKVLESAQAGQLDFNYDAFQQRVSKLRNNGDSTLYVSGLYEKRQTAGVVSHAFRIPGANGPVAQVQWTAGSGGFDIETLYLHGDHLGSVETISNQAGGVFRQRKYQPFGAQANPSNPTQRVLPTTGSIRRGFTGHEDDAEFALVNMGGRLYDPRAGRFLSADPFVSAPFSSQGYNRYSYVFNNPLSMTDPSGFTAEGLTGCYGECGSGGGVGLDLTNPGARIVTWVADMAVSAVHAVAETFTGVSDWNGTAHKMDAVGDGASDAVSKMASSAWEHEANRSLGDRALSASYPSMYAGMQTLLTPVEGGMSGYAHGGILGAGMGSIDSVVPVFSTWNAFSNATDAWSQGNYRGLGFNGTIAMVAVVAVAGSLTDGAGLAKEFDLALGVATHGKTGSPLLLNRFASHVEARTYGQLQGSWWPGSMERLQETLTGYMHDARRIHFNLDQFDLERFGRFAKDPSFAEHNVTNWELDQILNDSTLLRKTIFYGPGGVVVAPPGL</sequence>
<dbReference type="InterPro" id="IPR003284">
    <property type="entry name" value="Sal_SpvB"/>
</dbReference>
<dbReference type="RefSeq" id="WP_120624749.1">
    <property type="nucleotide sequence ID" value="NZ_RAWG01000038.1"/>
</dbReference>